<evidence type="ECO:0000256" key="6">
    <source>
        <dbReference type="ARBA" id="ARBA00022801"/>
    </source>
</evidence>
<gene>
    <name evidence="11" type="ORF">TM51_02998</name>
</gene>
<feature type="domain" description="Nudix hydrolase" evidence="10">
    <location>
        <begin position="178"/>
        <end position="311"/>
    </location>
</feature>
<keyword evidence="5" id="KW-0479">Metal-binding</keyword>
<dbReference type="GO" id="GO:0019677">
    <property type="term" value="P:NAD+ catabolic process"/>
    <property type="evidence" value="ECO:0007669"/>
    <property type="project" value="TreeGrafter"/>
</dbReference>
<dbReference type="SUPFAM" id="SSF55811">
    <property type="entry name" value="Nudix"/>
    <property type="match status" value="1"/>
</dbReference>
<evidence type="ECO:0000313" key="11">
    <source>
        <dbReference type="EMBL" id="EOR72300.1"/>
    </source>
</evidence>
<dbReference type="GO" id="GO:0035529">
    <property type="term" value="F:NADH pyrophosphatase activity"/>
    <property type="evidence" value="ECO:0007669"/>
    <property type="project" value="TreeGrafter"/>
</dbReference>
<proteinExistence type="inferred from homology"/>
<keyword evidence="8" id="KW-0520">NAD</keyword>
<name>A0A9P2WRL1_THEFU</name>
<comment type="similarity">
    <text evidence="3">Belongs to the Nudix hydrolase family. NudC subfamily.</text>
</comment>
<protein>
    <recommendedName>
        <fullName evidence="4">NAD(+) diphosphatase</fullName>
        <ecNumber evidence="4">3.6.1.22</ecNumber>
    </recommendedName>
</protein>
<evidence type="ECO:0000256" key="4">
    <source>
        <dbReference type="ARBA" id="ARBA00012381"/>
    </source>
</evidence>
<evidence type="ECO:0000256" key="9">
    <source>
        <dbReference type="ARBA" id="ARBA00023679"/>
    </source>
</evidence>
<dbReference type="NCBIfam" id="NF001299">
    <property type="entry name" value="PRK00241.1"/>
    <property type="match status" value="1"/>
</dbReference>
<dbReference type="EC" id="3.6.1.22" evidence="4"/>
<dbReference type="GO" id="GO:0005829">
    <property type="term" value="C:cytosol"/>
    <property type="evidence" value="ECO:0007669"/>
    <property type="project" value="TreeGrafter"/>
</dbReference>
<accession>A0A9P2WRL1</accession>
<evidence type="ECO:0000256" key="2">
    <source>
        <dbReference type="ARBA" id="ARBA00001947"/>
    </source>
</evidence>
<comment type="cofactor">
    <cofactor evidence="1">
        <name>Mg(2+)</name>
        <dbReference type="ChEBI" id="CHEBI:18420"/>
    </cofactor>
</comment>
<evidence type="ECO:0000313" key="12">
    <source>
        <dbReference type="Proteomes" id="UP000014184"/>
    </source>
</evidence>
<evidence type="ECO:0000256" key="1">
    <source>
        <dbReference type="ARBA" id="ARBA00001946"/>
    </source>
</evidence>
<dbReference type="Proteomes" id="UP000014184">
    <property type="component" value="Unassembled WGS sequence"/>
</dbReference>
<dbReference type="CDD" id="cd03429">
    <property type="entry name" value="NUDIX_NADH_pyrophosphatase_Nudt13"/>
    <property type="match status" value="1"/>
</dbReference>
<evidence type="ECO:0000256" key="3">
    <source>
        <dbReference type="ARBA" id="ARBA00009595"/>
    </source>
</evidence>
<dbReference type="InterPro" id="IPR049734">
    <property type="entry name" value="NudC-like_C"/>
</dbReference>
<keyword evidence="7" id="KW-0460">Magnesium</keyword>
<dbReference type="GO" id="GO:0006742">
    <property type="term" value="P:NADP+ catabolic process"/>
    <property type="evidence" value="ECO:0007669"/>
    <property type="project" value="TreeGrafter"/>
</dbReference>
<dbReference type="RefSeq" id="WP_016188226.1">
    <property type="nucleotide sequence ID" value="NZ_AOSG01000016.1"/>
</dbReference>
<dbReference type="Gene3D" id="3.90.79.20">
    <property type="match status" value="1"/>
</dbReference>
<dbReference type="InterPro" id="IPR015376">
    <property type="entry name" value="Znr_NADH_PPase"/>
</dbReference>
<comment type="catalytic activity">
    <reaction evidence="9">
        <text>a 5'-end NAD(+)-phospho-ribonucleoside in mRNA + H2O = a 5'-end phospho-adenosine-phospho-ribonucleoside in mRNA + beta-nicotinamide D-ribonucleotide + 2 H(+)</text>
        <dbReference type="Rhea" id="RHEA:60876"/>
        <dbReference type="Rhea" id="RHEA-COMP:15698"/>
        <dbReference type="Rhea" id="RHEA-COMP:15719"/>
        <dbReference type="ChEBI" id="CHEBI:14649"/>
        <dbReference type="ChEBI" id="CHEBI:15377"/>
        <dbReference type="ChEBI" id="CHEBI:15378"/>
        <dbReference type="ChEBI" id="CHEBI:144029"/>
        <dbReference type="ChEBI" id="CHEBI:144051"/>
    </reaction>
    <physiologicalReaction direction="left-to-right" evidence="9">
        <dbReference type="Rhea" id="RHEA:60877"/>
    </physiologicalReaction>
</comment>
<dbReference type="Gene3D" id="3.90.79.10">
    <property type="entry name" value="Nucleoside Triphosphate Pyrophosphohydrolase"/>
    <property type="match status" value="1"/>
</dbReference>
<dbReference type="PROSITE" id="PS51462">
    <property type="entry name" value="NUDIX"/>
    <property type="match status" value="1"/>
</dbReference>
<dbReference type="Pfam" id="PF09296">
    <property type="entry name" value="NUDIX-like"/>
    <property type="match status" value="1"/>
</dbReference>
<comment type="caution">
    <text evidence="11">The sequence shown here is derived from an EMBL/GenBank/DDBJ whole genome shotgun (WGS) entry which is preliminary data.</text>
</comment>
<dbReference type="PANTHER" id="PTHR42904">
    <property type="entry name" value="NUDIX HYDROLASE, NUDC SUBFAMILY"/>
    <property type="match status" value="1"/>
</dbReference>
<comment type="cofactor">
    <cofactor evidence="2">
        <name>Zn(2+)</name>
        <dbReference type="ChEBI" id="CHEBI:29105"/>
    </cofactor>
</comment>
<dbReference type="EMBL" id="AOSG01000016">
    <property type="protein sequence ID" value="EOR72300.1"/>
    <property type="molecule type" value="Genomic_DNA"/>
</dbReference>
<dbReference type="PROSITE" id="PS00893">
    <property type="entry name" value="NUDIX_BOX"/>
    <property type="match status" value="1"/>
</dbReference>
<dbReference type="InterPro" id="IPR015797">
    <property type="entry name" value="NUDIX_hydrolase-like_dom_sf"/>
</dbReference>
<organism evidence="11 12">
    <name type="scientific">Thermobifida fusca TM51</name>
    <dbReference type="NCBI Taxonomy" id="1169414"/>
    <lineage>
        <taxon>Bacteria</taxon>
        <taxon>Bacillati</taxon>
        <taxon>Actinomycetota</taxon>
        <taxon>Actinomycetes</taxon>
        <taxon>Streptosporangiales</taxon>
        <taxon>Nocardiopsidaceae</taxon>
        <taxon>Thermobifida</taxon>
    </lineage>
</organism>
<dbReference type="InterPro" id="IPR020084">
    <property type="entry name" value="NUDIX_hydrolase_CS"/>
</dbReference>
<dbReference type="GO" id="GO:0046872">
    <property type="term" value="F:metal ion binding"/>
    <property type="evidence" value="ECO:0007669"/>
    <property type="project" value="UniProtKB-KW"/>
</dbReference>
<dbReference type="PANTHER" id="PTHR42904:SF6">
    <property type="entry name" value="NAD-CAPPED RNA HYDROLASE NUDT12"/>
    <property type="match status" value="1"/>
</dbReference>
<reference evidence="11 12" key="1">
    <citation type="journal article" date="2013" name="Genome Announc.">
        <title>Draft Genome Sequence of the Lignocellulose Decomposer Thermobifida fusca Strain TM51.</title>
        <authorList>
            <person name="Toth A."/>
            <person name="Barna T."/>
            <person name="Nagy I."/>
            <person name="Horvath B."/>
            <person name="Nagy I."/>
            <person name="Tancsics A."/>
            <person name="Kriszt B."/>
            <person name="Baka E."/>
            <person name="Fekete C."/>
            <person name="Kukolya J."/>
        </authorList>
    </citation>
    <scope>NUCLEOTIDE SEQUENCE [LARGE SCALE GENOMIC DNA]</scope>
    <source>
        <strain evidence="11 12">TM51</strain>
    </source>
</reference>
<evidence type="ECO:0000259" key="10">
    <source>
        <dbReference type="PROSITE" id="PS51462"/>
    </source>
</evidence>
<keyword evidence="6" id="KW-0378">Hydrolase</keyword>
<dbReference type="InterPro" id="IPR050241">
    <property type="entry name" value="NAD-cap_RNA_hydrolase_NudC"/>
</dbReference>
<dbReference type="AlphaFoldDB" id="A0A9P2WRL1"/>
<dbReference type="InterPro" id="IPR000086">
    <property type="entry name" value="NUDIX_hydrolase_dom"/>
</dbReference>
<dbReference type="Pfam" id="PF09297">
    <property type="entry name" value="Zn_ribbon_NUD"/>
    <property type="match status" value="1"/>
</dbReference>
<sequence length="326" mass="35832">MTGRPFTPALARSTLDRAADRRRDERWLADAWADARTRVLLLDHGDPQRHGRRNPGGIPVRFLVTASTPTPELVFCSPEQAPEGERYLLGEDSDGTVYFAVRLKPGKELPAAPGTQPVSLRRVGALLNARDAGLATHAAALAHWHAEHGFCPRCGSPTRIESAGHVRVCDNDGSEHFPRIDPAVIMLVHRETDAGEQCLLAHNPAWPEGRYSVLAGFVEPGESLEHAVVREVAEEVGILVTDPVYLGSQPWPFPRSLMVGYLARAVGSAPRTDHEEIADIRWLTRHELGEAVTRGEILLPGPVSIAHQLIEHWYGQPLPPGRWASR</sequence>
<evidence type="ECO:0000256" key="8">
    <source>
        <dbReference type="ARBA" id="ARBA00023027"/>
    </source>
</evidence>
<dbReference type="Pfam" id="PF00293">
    <property type="entry name" value="NUDIX"/>
    <property type="match status" value="1"/>
</dbReference>
<evidence type="ECO:0000256" key="7">
    <source>
        <dbReference type="ARBA" id="ARBA00022842"/>
    </source>
</evidence>
<keyword evidence="12" id="KW-1185">Reference proteome</keyword>
<dbReference type="InterPro" id="IPR015375">
    <property type="entry name" value="NADH_PPase-like_N"/>
</dbReference>
<evidence type="ECO:0000256" key="5">
    <source>
        <dbReference type="ARBA" id="ARBA00022723"/>
    </source>
</evidence>